<gene>
    <name evidence="1" type="ORF">EV216_1397</name>
</gene>
<sequence length="33" mass="3441">MLIGSAEGVLDLEHEISNNMQMAPASGIAVTLK</sequence>
<organism evidence="1 2">
    <name type="scientific">Rhodovulum steppense</name>
    <dbReference type="NCBI Taxonomy" id="540251"/>
    <lineage>
        <taxon>Bacteria</taxon>
        <taxon>Pseudomonadati</taxon>
        <taxon>Pseudomonadota</taxon>
        <taxon>Alphaproteobacteria</taxon>
        <taxon>Rhodobacterales</taxon>
        <taxon>Paracoccaceae</taxon>
        <taxon>Rhodovulum</taxon>
    </lineage>
</organism>
<comment type="caution">
    <text evidence="1">The sequence shown here is derived from an EMBL/GenBank/DDBJ whole genome shotgun (WGS) entry which is preliminary data.</text>
</comment>
<dbReference type="AlphaFoldDB" id="A0A4R1YH10"/>
<protein>
    <submittedName>
        <fullName evidence="1">Uncharacterized protein</fullName>
    </submittedName>
</protein>
<reference evidence="1 2" key="1">
    <citation type="submission" date="2019-03" db="EMBL/GenBank/DDBJ databases">
        <title>Genomic Encyclopedia of Type Strains, Phase IV (KMG-IV): sequencing the most valuable type-strain genomes for metagenomic binning, comparative biology and taxonomic classification.</title>
        <authorList>
            <person name="Goeker M."/>
        </authorList>
    </citation>
    <scope>NUCLEOTIDE SEQUENCE [LARGE SCALE GENOMIC DNA]</scope>
    <source>
        <strain evidence="1 2">DSM 21153</strain>
    </source>
</reference>
<proteinExistence type="predicted"/>
<keyword evidence="2" id="KW-1185">Reference proteome</keyword>
<name>A0A4R1YH10_9RHOB</name>
<evidence type="ECO:0000313" key="2">
    <source>
        <dbReference type="Proteomes" id="UP000295277"/>
    </source>
</evidence>
<evidence type="ECO:0000313" key="1">
    <source>
        <dbReference type="EMBL" id="TCM75419.1"/>
    </source>
</evidence>
<dbReference type="Proteomes" id="UP000295277">
    <property type="component" value="Unassembled WGS sequence"/>
</dbReference>
<accession>A0A4R1YH10</accession>
<dbReference type="EMBL" id="SLVM01000039">
    <property type="protein sequence ID" value="TCM75419.1"/>
    <property type="molecule type" value="Genomic_DNA"/>
</dbReference>